<name>A0ABU0YIZ3_9PROT</name>
<dbReference type="Pfam" id="PF03795">
    <property type="entry name" value="YCII"/>
    <property type="match status" value="1"/>
</dbReference>
<dbReference type="InterPro" id="IPR005545">
    <property type="entry name" value="YCII"/>
</dbReference>
<protein>
    <submittedName>
        <fullName evidence="4">YciI family protein</fullName>
    </submittedName>
</protein>
<evidence type="ECO:0000256" key="2">
    <source>
        <dbReference type="SAM" id="MobiDB-lite"/>
    </source>
</evidence>
<dbReference type="SUPFAM" id="SSF54909">
    <property type="entry name" value="Dimeric alpha+beta barrel"/>
    <property type="match status" value="1"/>
</dbReference>
<dbReference type="EMBL" id="JAUYVI010000003">
    <property type="protein sequence ID" value="MDQ7247683.1"/>
    <property type="molecule type" value="Genomic_DNA"/>
</dbReference>
<proteinExistence type="inferred from homology"/>
<reference evidence="5" key="1">
    <citation type="submission" date="2023-08" db="EMBL/GenBank/DDBJ databases">
        <title>Rhodospirillaceae gen. nov., a novel taxon isolated from the Yangtze River Yuezi River estuary sludge.</title>
        <authorList>
            <person name="Ruan L."/>
        </authorList>
    </citation>
    <scope>NUCLEOTIDE SEQUENCE [LARGE SCALE GENOMIC DNA]</scope>
    <source>
        <strain evidence="5">R-7</strain>
    </source>
</reference>
<evidence type="ECO:0000313" key="5">
    <source>
        <dbReference type="Proteomes" id="UP001230156"/>
    </source>
</evidence>
<dbReference type="PANTHER" id="PTHR35174:SF4">
    <property type="entry name" value="BLL7163 PROTEIN"/>
    <property type="match status" value="1"/>
</dbReference>
<feature type="compositionally biased region" description="Basic residues" evidence="2">
    <location>
        <begin position="136"/>
        <end position="152"/>
    </location>
</feature>
<comment type="caution">
    <text evidence="4">The sequence shown here is derived from an EMBL/GenBank/DDBJ whole genome shotgun (WGS) entry which is preliminary data.</text>
</comment>
<dbReference type="Proteomes" id="UP001230156">
    <property type="component" value="Unassembled WGS sequence"/>
</dbReference>
<evidence type="ECO:0000256" key="1">
    <source>
        <dbReference type="ARBA" id="ARBA00007689"/>
    </source>
</evidence>
<accession>A0ABU0YIZ3</accession>
<feature type="domain" description="YCII-related" evidence="3">
    <location>
        <begin position="1"/>
        <end position="116"/>
    </location>
</feature>
<evidence type="ECO:0000313" key="4">
    <source>
        <dbReference type="EMBL" id="MDQ7247683.1"/>
    </source>
</evidence>
<gene>
    <name evidence="4" type="ORF">Q8A70_08390</name>
</gene>
<dbReference type="PANTHER" id="PTHR35174">
    <property type="entry name" value="BLL7171 PROTEIN-RELATED"/>
    <property type="match status" value="1"/>
</dbReference>
<dbReference type="InterPro" id="IPR011008">
    <property type="entry name" value="Dimeric_a/b-barrel"/>
</dbReference>
<sequence>MRFMMIVIPKGYESAPADAMPDAETVGAMDKYNNALLEAGVVLAMEGLHPPSTGVRVTFPGGKPVVKDGPFPEAKEVVGGFWMIDVKSKAEAIKWAKKCPGGDDMTIEIRQVQEWEDFTPEVKAAAKHEPKIRKALEKKRKKTVKKVAKKKK</sequence>
<feature type="region of interest" description="Disordered" evidence="2">
    <location>
        <begin position="126"/>
        <end position="152"/>
    </location>
</feature>
<comment type="similarity">
    <text evidence="1">Belongs to the YciI family.</text>
</comment>
<dbReference type="Gene3D" id="3.30.70.1060">
    <property type="entry name" value="Dimeric alpha+beta barrel"/>
    <property type="match status" value="1"/>
</dbReference>
<dbReference type="RefSeq" id="WP_379955118.1">
    <property type="nucleotide sequence ID" value="NZ_JAUYVI010000003.1"/>
</dbReference>
<organism evidence="4 5">
    <name type="scientific">Dongia sedimenti</name>
    <dbReference type="NCBI Taxonomy" id="3064282"/>
    <lineage>
        <taxon>Bacteria</taxon>
        <taxon>Pseudomonadati</taxon>
        <taxon>Pseudomonadota</taxon>
        <taxon>Alphaproteobacteria</taxon>
        <taxon>Rhodospirillales</taxon>
        <taxon>Dongiaceae</taxon>
        <taxon>Dongia</taxon>
    </lineage>
</organism>
<evidence type="ECO:0000259" key="3">
    <source>
        <dbReference type="Pfam" id="PF03795"/>
    </source>
</evidence>
<feature type="compositionally biased region" description="Basic and acidic residues" evidence="2">
    <location>
        <begin position="126"/>
        <end position="135"/>
    </location>
</feature>
<keyword evidence="5" id="KW-1185">Reference proteome</keyword>